<gene>
    <name evidence="1" type="ORF">COLO4_21716</name>
</gene>
<protein>
    <submittedName>
        <fullName evidence="1">Uncharacterized protein</fullName>
    </submittedName>
</protein>
<dbReference type="Proteomes" id="UP000187203">
    <property type="component" value="Unassembled WGS sequence"/>
</dbReference>
<evidence type="ECO:0000313" key="1">
    <source>
        <dbReference type="EMBL" id="OMO85173.1"/>
    </source>
</evidence>
<comment type="caution">
    <text evidence="1">The sequence shown here is derived from an EMBL/GenBank/DDBJ whole genome shotgun (WGS) entry which is preliminary data.</text>
</comment>
<proteinExistence type="predicted"/>
<name>A0A1R3IRG1_9ROSI</name>
<evidence type="ECO:0000313" key="2">
    <source>
        <dbReference type="Proteomes" id="UP000187203"/>
    </source>
</evidence>
<keyword evidence="2" id="KW-1185">Reference proteome</keyword>
<reference evidence="2" key="1">
    <citation type="submission" date="2013-09" db="EMBL/GenBank/DDBJ databases">
        <title>Corchorus olitorius genome sequencing.</title>
        <authorList>
            <person name="Alam M."/>
            <person name="Haque M.S."/>
            <person name="Islam M.S."/>
            <person name="Emdad E.M."/>
            <person name="Islam M.M."/>
            <person name="Ahmed B."/>
            <person name="Halim A."/>
            <person name="Hossen Q.M.M."/>
            <person name="Hossain M.Z."/>
            <person name="Ahmed R."/>
            <person name="Khan M.M."/>
            <person name="Islam R."/>
            <person name="Rashid M.M."/>
            <person name="Khan S.A."/>
            <person name="Rahman M.S."/>
            <person name="Alam M."/>
            <person name="Yahiya A.S."/>
            <person name="Khan M.S."/>
            <person name="Azam M.S."/>
            <person name="Haque T."/>
            <person name="Lashkar M.Z.H."/>
            <person name="Akhand A.I."/>
            <person name="Morshed G."/>
            <person name="Roy S."/>
            <person name="Uddin K.S."/>
            <person name="Rabeya T."/>
            <person name="Hossain A.S."/>
            <person name="Chowdhury A."/>
            <person name="Snigdha A.R."/>
            <person name="Mortoza M.S."/>
            <person name="Matin S.A."/>
            <person name="Hoque S.M.E."/>
            <person name="Islam M.K."/>
            <person name="Roy D.K."/>
            <person name="Haider R."/>
            <person name="Moosa M.M."/>
            <person name="Elias S.M."/>
            <person name="Hasan A.M."/>
            <person name="Jahan S."/>
            <person name="Shafiuddin M."/>
            <person name="Mahmood N."/>
            <person name="Shommy N.S."/>
        </authorList>
    </citation>
    <scope>NUCLEOTIDE SEQUENCE [LARGE SCALE GENOMIC DNA]</scope>
    <source>
        <strain evidence="2">cv. O-4</strain>
    </source>
</reference>
<accession>A0A1R3IRG1</accession>
<sequence length="31" mass="3522">MANDPLFINIIKSSRSRSNASARNLKQRYLG</sequence>
<organism evidence="1 2">
    <name type="scientific">Corchorus olitorius</name>
    <dbReference type="NCBI Taxonomy" id="93759"/>
    <lineage>
        <taxon>Eukaryota</taxon>
        <taxon>Viridiplantae</taxon>
        <taxon>Streptophyta</taxon>
        <taxon>Embryophyta</taxon>
        <taxon>Tracheophyta</taxon>
        <taxon>Spermatophyta</taxon>
        <taxon>Magnoliopsida</taxon>
        <taxon>eudicotyledons</taxon>
        <taxon>Gunneridae</taxon>
        <taxon>Pentapetalae</taxon>
        <taxon>rosids</taxon>
        <taxon>malvids</taxon>
        <taxon>Malvales</taxon>
        <taxon>Malvaceae</taxon>
        <taxon>Grewioideae</taxon>
        <taxon>Apeibeae</taxon>
        <taxon>Corchorus</taxon>
    </lineage>
</organism>
<dbReference type="AlphaFoldDB" id="A0A1R3IRG1"/>
<dbReference type="EMBL" id="AWUE01017755">
    <property type="protein sequence ID" value="OMO85173.1"/>
    <property type="molecule type" value="Genomic_DNA"/>
</dbReference>